<feature type="region of interest" description="Disordered" evidence="1">
    <location>
        <begin position="397"/>
        <end position="441"/>
    </location>
</feature>
<gene>
    <name evidence="2" type="ORF">AAF712_009270</name>
</gene>
<proteinExistence type="predicted"/>
<evidence type="ECO:0000313" key="3">
    <source>
        <dbReference type="Proteomes" id="UP001437256"/>
    </source>
</evidence>
<accession>A0ABR2ZQ75</accession>
<evidence type="ECO:0000313" key="2">
    <source>
        <dbReference type="EMBL" id="KAL0063825.1"/>
    </source>
</evidence>
<name>A0ABR2ZQ75_9AGAR</name>
<comment type="caution">
    <text evidence="2">The sequence shown here is derived from an EMBL/GenBank/DDBJ whole genome shotgun (WGS) entry which is preliminary data.</text>
</comment>
<protein>
    <submittedName>
        <fullName evidence="2">Uncharacterized protein</fullName>
    </submittedName>
</protein>
<sequence>MQHLEQYPGARGIPYTRAGRQLGIVFIPFAWIVGSSKWTHTAEKIKNCTTCDSDESEGETGNHLHVLGEREREAIAMTVRQLVNLRIVEWNVQEHDPPWSFSTIIDSLSTIPGNPLSEMNITLLGNFDGVVPLSRLPSTLRSLRIGGPGYIESEEMLREMGNAIRGNEVVLERLSVGPSRLDTGFRLEKIGRQREQDSLDILFKDRKKGPSRILPPSTVLLSDLALDGWDLTSPNSHAIVTQALKSLVLTDCTVSTDFWARLHASHVQLRTLRLKHVALNDGFFRYLRGYGDGLQGLTHFELRLNGEEYTGFLAKRFFDEVLPQHSGSLEELVIFSEGNDNGLDVKSQVGEWCFQPKNANAFAACHALRSLTVMMDPDSDSPTEDNVVRFTIHNGRPEPFQAADIDPTQRATGSRPKKNAAKAPREWLVQKSSGHSYRAPV</sequence>
<reference evidence="2 3" key="1">
    <citation type="submission" date="2024-05" db="EMBL/GenBank/DDBJ databases">
        <title>A draft genome resource for the thread blight pathogen Marasmius tenuissimus strain MS-2.</title>
        <authorList>
            <person name="Yulfo-Soto G.E."/>
            <person name="Baruah I.K."/>
            <person name="Amoako-Attah I."/>
            <person name="Bukari Y."/>
            <person name="Meinhardt L.W."/>
            <person name="Bailey B.A."/>
            <person name="Cohen S.P."/>
        </authorList>
    </citation>
    <scope>NUCLEOTIDE SEQUENCE [LARGE SCALE GENOMIC DNA]</scope>
    <source>
        <strain evidence="2 3">MS-2</strain>
    </source>
</reference>
<dbReference type="EMBL" id="JBBXMP010000073">
    <property type="protein sequence ID" value="KAL0063825.1"/>
    <property type="molecule type" value="Genomic_DNA"/>
</dbReference>
<keyword evidence="3" id="KW-1185">Reference proteome</keyword>
<dbReference type="SUPFAM" id="SSF52047">
    <property type="entry name" value="RNI-like"/>
    <property type="match status" value="1"/>
</dbReference>
<dbReference type="Proteomes" id="UP001437256">
    <property type="component" value="Unassembled WGS sequence"/>
</dbReference>
<evidence type="ECO:0000256" key="1">
    <source>
        <dbReference type="SAM" id="MobiDB-lite"/>
    </source>
</evidence>
<organism evidence="2 3">
    <name type="scientific">Marasmius tenuissimus</name>
    <dbReference type="NCBI Taxonomy" id="585030"/>
    <lineage>
        <taxon>Eukaryota</taxon>
        <taxon>Fungi</taxon>
        <taxon>Dikarya</taxon>
        <taxon>Basidiomycota</taxon>
        <taxon>Agaricomycotina</taxon>
        <taxon>Agaricomycetes</taxon>
        <taxon>Agaricomycetidae</taxon>
        <taxon>Agaricales</taxon>
        <taxon>Marasmiineae</taxon>
        <taxon>Marasmiaceae</taxon>
        <taxon>Marasmius</taxon>
    </lineage>
</organism>